<reference evidence="1" key="1">
    <citation type="submission" date="2018-08" db="EMBL/GenBank/DDBJ databases">
        <title>Murine metabolic-syndrome-specific gut microbial biobank.</title>
        <authorList>
            <person name="Liu C."/>
        </authorList>
    </citation>
    <scope>NUCLEOTIDE SEQUENCE [LARGE SCALE GENOMIC DNA]</scope>
    <source>
        <strain evidence="1">Z82</strain>
    </source>
</reference>
<gene>
    <name evidence="1" type="ORF">D1639_07665</name>
</gene>
<organism evidence="1">
    <name type="scientific">Muribaculaceae bacterium Z82</name>
    <dbReference type="NCBI Taxonomy" id="2304548"/>
    <lineage>
        <taxon>Bacteria</taxon>
        <taxon>Pseudomonadati</taxon>
        <taxon>Bacteroidota</taxon>
        <taxon>Bacteroidia</taxon>
        <taxon>Bacteroidales</taxon>
        <taxon>Muribaculaceae</taxon>
    </lineage>
</organism>
<protein>
    <submittedName>
        <fullName evidence="1">Antitoxin</fullName>
    </submittedName>
</protein>
<dbReference type="AlphaFoldDB" id="A0A7C9N993"/>
<dbReference type="SUPFAM" id="SSF47598">
    <property type="entry name" value="Ribbon-helix-helix"/>
    <property type="match status" value="1"/>
</dbReference>
<dbReference type="GO" id="GO:0006355">
    <property type="term" value="P:regulation of DNA-templated transcription"/>
    <property type="evidence" value="ECO:0007669"/>
    <property type="project" value="InterPro"/>
</dbReference>
<comment type="caution">
    <text evidence="1">The sequence shown here is derived from an EMBL/GenBank/DDBJ whole genome shotgun (WGS) entry which is preliminary data.</text>
</comment>
<dbReference type="InterPro" id="IPR010985">
    <property type="entry name" value="Ribbon_hlx_hlx"/>
</dbReference>
<accession>A0A7C9N993</accession>
<evidence type="ECO:0000313" key="1">
    <source>
        <dbReference type="EMBL" id="NBI34905.1"/>
    </source>
</evidence>
<dbReference type="EMBL" id="QWKH01000054">
    <property type="protein sequence ID" value="NBI34905.1"/>
    <property type="molecule type" value="Genomic_DNA"/>
</dbReference>
<proteinExistence type="predicted"/>
<name>A0A7C9N993_9BACT</name>
<sequence length="79" mass="8623">MPQLSLYMNDAVMDSLRRCAAAEGVSLSSYAASVIRRATDGSSWPAGYWESVYGCLPDGFSVDDSDLDPSLDDSCDWFE</sequence>